<feature type="region of interest" description="Disordered" evidence="1">
    <location>
        <begin position="1"/>
        <end position="26"/>
    </location>
</feature>
<dbReference type="InterPro" id="IPR038469">
    <property type="entry name" value="tRNAHis_GuaTrfase_Thg1_sf"/>
</dbReference>
<protein>
    <recommendedName>
        <fullName evidence="2">tRNAHis guanylyltransferase catalytic domain-containing protein</fullName>
    </recommendedName>
</protein>
<organism evidence="3 4">
    <name type="scientific">Heterostelium pallidum (strain ATCC 26659 / Pp 5 / PN500)</name>
    <name type="common">Cellular slime mold</name>
    <name type="synonym">Polysphondylium pallidum</name>
    <dbReference type="NCBI Taxonomy" id="670386"/>
    <lineage>
        <taxon>Eukaryota</taxon>
        <taxon>Amoebozoa</taxon>
        <taxon>Evosea</taxon>
        <taxon>Eumycetozoa</taxon>
        <taxon>Dictyostelia</taxon>
        <taxon>Acytosteliales</taxon>
        <taxon>Acytosteliaceae</taxon>
        <taxon>Heterostelium</taxon>
    </lineage>
</organism>
<dbReference type="OMA" id="RNHINAY"/>
<dbReference type="InterPro" id="IPR007537">
    <property type="entry name" value="tRNAHis_GuaTrfase_Thg1"/>
</dbReference>
<dbReference type="RefSeq" id="XP_020430217.1">
    <property type="nucleotide sequence ID" value="XM_020579542.1"/>
</dbReference>
<dbReference type="EMBL" id="ADBJ01000038">
    <property type="protein sequence ID" value="EFA78090.1"/>
    <property type="molecule type" value="Genomic_DNA"/>
</dbReference>
<dbReference type="Pfam" id="PF04446">
    <property type="entry name" value="Thg1"/>
    <property type="match status" value="1"/>
</dbReference>
<sequence length="308" mass="35133">MADQQNSNNNNNTTAAAAAAPQKRDSVTLGDRMKQYEVSMNTLHITDNTPFIIRLDGHGFSKFTKNFVKPWDIRVHNAMVETATVLMKEFNPTLVYTFSDEITLCFSSLPDQEYQERLIATQSQSLLPYNGKVQKLITLAAGIASTTFYKVITSQTYDSATEPKLTQYLAESLPHFDARIFTLPDNQEIINNLVWRSVIDCKRNSISGLAQAHFPHKQIQGKGGKEMKSMLLAKGIDYYKEPMWYRFGVFLKKQYYTLDSVSPVNNQSVQSIRSKIRRDSFNIQHFPNALDYLTIKTLPENFDDSKLT</sequence>
<dbReference type="GeneID" id="31364216"/>
<gene>
    <name evidence="3" type="ORF">PPL_08738</name>
</gene>
<dbReference type="GO" id="GO:0006400">
    <property type="term" value="P:tRNA modification"/>
    <property type="evidence" value="ECO:0007669"/>
    <property type="project" value="InterPro"/>
</dbReference>
<dbReference type="AlphaFoldDB" id="D3BJL0"/>
<reference evidence="3 4" key="1">
    <citation type="journal article" date="2011" name="Genome Res.">
        <title>Phylogeny-wide analysis of social amoeba genomes highlights ancient origins for complex intercellular communication.</title>
        <authorList>
            <person name="Heidel A.J."/>
            <person name="Lawal H.M."/>
            <person name="Felder M."/>
            <person name="Schilde C."/>
            <person name="Helps N.R."/>
            <person name="Tunggal B."/>
            <person name="Rivero F."/>
            <person name="John U."/>
            <person name="Schleicher M."/>
            <person name="Eichinger L."/>
            <person name="Platzer M."/>
            <person name="Noegel A.A."/>
            <person name="Schaap P."/>
            <person name="Gloeckner G."/>
        </authorList>
    </citation>
    <scope>NUCLEOTIDE SEQUENCE [LARGE SCALE GENOMIC DNA]</scope>
    <source>
        <strain evidence="4">ATCC 26659 / Pp 5 / PN500</strain>
    </source>
</reference>
<dbReference type="Proteomes" id="UP000001396">
    <property type="component" value="Unassembled WGS sequence"/>
</dbReference>
<dbReference type="Gene3D" id="3.30.70.3000">
    <property type="match status" value="1"/>
</dbReference>
<proteinExistence type="predicted"/>
<evidence type="ECO:0000259" key="2">
    <source>
        <dbReference type="Pfam" id="PF04446"/>
    </source>
</evidence>
<dbReference type="PANTHER" id="PTHR12729:SF1">
    <property type="entry name" value="TRNAHIS GUANYLYLTRANSFERASE CATALYTIC DOMAIN-CONTAINING PROTEIN"/>
    <property type="match status" value="1"/>
</dbReference>
<comment type="caution">
    <text evidence="3">The sequence shown here is derived from an EMBL/GenBank/DDBJ whole genome shotgun (WGS) entry which is preliminary data.</text>
</comment>
<dbReference type="InterPro" id="IPR024956">
    <property type="entry name" value="tRNAHis_GuaTrfase_cat"/>
</dbReference>
<dbReference type="InParanoid" id="D3BJL0"/>
<dbReference type="FunCoup" id="D3BJL0">
    <property type="interactions" value="2"/>
</dbReference>
<evidence type="ECO:0000256" key="1">
    <source>
        <dbReference type="SAM" id="MobiDB-lite"/>
    </source>
</evidence>
<keyword evidence="4" id="KW-1185">Reference proteome</keyword>
<dbReference type="PANTHER" id="PTHR12729">
    <property type="entry name" value="TRNA(HIS) GUANYLYLTRANSFERASE-RELATED"/>
    <property type="match status" value="1"/>
</dbReference>
<dbReference type="GO" id="GO:0000287">
    <property type="term" value="F:magnesium ion binding"/>
    <property type="evidence" value="ECO:0007669"/>
    <property type="project" value="InterPro"/>
</dbReference>
<evidence type="ECO:0000313" key="3">
    <source>
        <dbReference type="EMBL" id="EFA78090.1"/>
    </source>
</evidence>
<evidence type="ECO:0000313" key="4">
    <source>
        <dbReference type="Proteomes" id="UP000001396"/>
    </source>
</evidence>
<name>D3BJL0_HETP5</name>
<feature type="domain" description="tRNAHis guanylyltransferase catalytic" evidence="2">
    <location>
        <begin position="31"/>
        <end position="184"/>
    </location>
</feature>
<dbReference type="STRING" id="670386.D3BJL0"/>
<feature type="compositionally biased region" description="Low complexity" evidence="1">
    <location>
        <begin position="1"/>
        <end position="20"/>
    </location>
</feature>
<dbReference type="GO" id="GO:0008193">
    <property type="term" value="F:tRNA guanylyltransferase activity"/>
    <property type="evidence" value="ECO:0007669"/>
    <property type="project" value="InterPro"/>
</dbReference>
<accession>D3BJL0</accession>